<comment type="caution">
    <text evidence="11">The sequence shown here is derived from an EMBL/GenBank/DDBJ whole genome shotgun (WGS) entry which is preliminary data.</text>
</comment>
<name>A0A815JAE0_9BILA</name>
<evidence type="ECO:0000313" key="11">
    <source>
        <dbReference type="EMBL" id="CAF1376727.1"/>
    </source>
</evidence>
<feature type="transmembrane region" description="Helical" evidence="9">
    <location>
        <begin position="122"/>
        <end position="145"/>
    </location>
</feature>
<evidence type="ECO:0000313" key="12">
    <source>
        <dbReference type="EMBL" id="CAF3845414.1"/>
    </source>
</evidence>
<proteinExistence type="predicted"/>
<keyword evidence="5" id="KW-0297">G-protein coupled receptor</keyword>
<dbReference type="EMBL" id="CAJOAZ010001695">
    <property type="protein sequence ID" value="CAF3845414.1"/>
    <property type="molecule type" value="Genomic_DNA"/>
</dbReference>
<dbReference type="PRINTS" id="PR00237">
    <property type="entry name" value="GPCRRHODOPSN"/>
</dbReference>
<dbReference type="InterPro" id="IPR017452">
    <property type="entry name" value="GPCR_Rhodpsn_7TM"/>
</dbReference>
<dbReference type="EMBL" id="CAJNOG010000884">
    <property type="protein sequence ID" value="CAF1376727.1"/>
    <property type="molecule type" value="Genomic_DNA"/>
</dbReference>
<keyword evidence="8" id="KW-0807">Transducer</keyword>
<dbReference type="SUPFAM" id="SSF81321">
    <property type="entry name" value="Family A G protein-coupled receptor-like"/>
    <property type="match status" value="1"/>
</dbReference>
<dbReference type="Pfam" id="PF00001">
    <property type="entry name" value="7tm_1"/>
    <property type="match status" value="1"/>
</dbReference>
<feature type="transmembrane region" description="Helical" evidence="9">
    <location>
        <begin position="254"/>
        <end position="273"/>
    </location>
</feature>
<feature type="transmembrane region" description="Helical" evidence="9">
    <location>
        <begin position="84"/>
        <end position="102"/>
    </location>
</feature>
<dbReference type="PANTHER" id="PTHR24228">
    <property type="entry name" value="B2 BRADYKININ RECEPTOR/ANGIOTENSIN II RECEPTOR"/>
    <property type="match status" value="1"/>
</dbReference>
<feature type="transmembrane region" description="Helical" evidence="9">
    <location>
        <begin position="165"/>
        <end position="190"/>
    </location>
</feature>
<evidence type="ECO:0000256" key="2">
    <source>
        <dbReference type="ARBA" id="ARBA00022475"/>
    </source>
</evidence>
<feature type="transmembrane region" description="Helical" evidence="9">
    <location>
        <begin position="6"/>
        <end position="29"/>
    </location>
</feature>
<dbReference type="PROSITE" id="PS50262">
    <property type="entry name" value="G_PROTEIN_RECEP_F1_2"/>
    <property type="match status" value="1"/>
</dbReference>
<evidence type="ECO:0000313" key="13">
    <source>
        <dbReference type="Proteomes" id="UP000663845"/>
    </source>
</evidence>
<comment type="subcellular location">
    <subcellularLocation>
        <location evidence="1">Cell membrane</location>
        <topology evidence="1">Multi-pass membrane protein</topology>
    </subcellularLocation>
</comment>
<evidence type="ECO:0000256" key="8">
    <source>
        <dbReference type="ARBA" id="ARBA00023224"/>
    </source>
</evidence>
<dbReference type="GO" id="GO:0005886">
    <property type="term" value="C:plasma membrane"/>
    <property type="evidence" value="ECO:0007669"/>
    <property type="project" value="UniProtKB-SubCell"/>
</dbReference>
<keyword evidence="6 9" id="KW-0472">Membrane</keyword>
<protein>
    <recommendedName>
        <fullName evidence="10">G-protein coupled receptors family 1 profile domain-containing protein</fullName>
    </recommendedName>
</protein>
<dbReference type="Proteomes" id="UP000663844">
    <property type="component" value="Unassembled WGS sequence"/>
</dbReference>
<evidence type="ECO:0000256" key="9">
    <source>
        <dbReference type="SAM" id="Phobius"/>
    </source>
</evidence>
<evidence type="ECO:0000256" key="4">
    <source>
        <dbReference type="ARBA" id="ARBA00022989"/>
    </source>
</evidence>
<reference evidence="11" key="1">
    <citation type="submission" date="2021-02" db="EMBL/GenBank/DDBJ databases">
        <authorList>
            <person name="Nowell W R."/>
        </authorList>
    </citation>
    <scope>NUCLEOTIDE SEQUENCE</scope>
</reference>
<gene>
    <name evidence="11" type="ORF">JYZ213_LOCUS36431</name>
    <name evidence="12" type="ORF">OXD698_LOCUS20950</name>
</gene>
<dbReference type="Proteomes" id="UP000663845">
    <property type="component" value="Unassembled WGS sequence"/>
</dbReference>
<keyword evidence="2" id="KW-1003">Cell membrane</keyword>
<keyword evidence="4 9" id="KW-1133">Transmembrane helix</keyword>
<dbReference type="Gene3D" id="1.20.1070.10">
    <property type="entry name" value="Rhodopsin 7-helix transmembrane proteins"/>
    <property type="match status" value="1"/>
</dbReference>
<evidence type="ECO:0000256" key="1">
    <source>
        <dbReference type="ARBA" id="ARBA00004651"/>
    </source>
</evidence>
<evidence type="ECO:0000256" key="7">
    <source>
        <dbReference type="ARBA" id="ARBA00023170"/>
    </source>
</evidence>
<dbReference type="CDD" id="cd00637">
    <property type="entry name" value="7tm_classA_rhodopsin-like"/>
    <property type="match status" value="1"/>
</dbReference>
<dbReference type="AlphaFoldDB" id="A0A815JAE0"/>
<keyword evidence="7" id="KW-0675">Receptor</keyword>
<evidence type="ECO:0000256" key="3">
    <source>
        <dbReference type="ARBA" id="ARBA00022692"/>
    </source>
</evidence>
<keyword evidence="3 9" id="KW-0812">Transmembrane</keyword>
<evidence type="ECO:0000256" key="6">
    <source>
        <dbReference type="ARBA" id="ARBA00023136"/>
    </source>
</evidence>
<feature type="transmembrane region" description="Helical" evidence="9">
    <location>
        <begin position="218"/>
        <end position="242"/>
    </location>
</feature>
<dbReference type="GO" id="GO:0004930">
    <property type="term" value="F:G protein-coupled receptor activity"/>
    <property type="evidence" value="ECO:0007669"/>
    <property type="project" value="UniProtKB-KW"/>
</dbReference>
<dbReference type="InterPro" id="IPR000276">
    <property type="entry name" value="GPCR_Rhodpsn"/>
</dbReference>
<accession>A0A815JAE0</accession>
<evidence type="ECO:0000256" key="5">
    <source>
        <dbReference type="ARBA" id="ARBA00023040"/>
    </source>
</evidence>
<sequence>MNLNLIFDILILILTALGSLAFIILIVLISIRIRPFASNVALILTCNTCVAGLMCCIGLLDMYAYTLHGDLYSTGTLENGWCLIRAYLVQVVGCALYHSYVLQAIFRFCRIVFYQKKKLQSLSVSCTAIIIQWLLAFLFILPNLLLNDFEYLPSEYHCQVPLTNFRGLLMMGLIAYFIPIGVVSLMYIYLIRFIRQSSQRLQNRQRQNKRDFIVIKRILSLLMIFAIMCFPSVLLWLINIITHYLPPMSHDIEWLTISICMSIVPVAIVLITPQINRMFKTNRAQVHTIATVRIGQHEMTDRIRSLAEHRLWQFLHSRA</sequence>
<organism evidence="11 13">
    <name type="scientific">Adineta steineri</name>
    <dbReference type="NCBI Taxonomy" id="433720"/>
    <lineage>
        <taxon>Eukaryota</taxon>
        <taxon>Metazoa</taxon>
        <taxon>Spiralia</taxon>
        <taxon>Gnathifera</taxon>
        <taxon>Rotifera</taxon>
        <taxon>Eurotatoria</taxon>
        <taxon>Bdelloidea</taxon>
        <taxon>Adinetida</taxon>
        <taxon>Adinetidae</taxon>
        <taxon>Adineta</taxon>
    </lineage>
</organism>
<evidence type="ECO:0000259" key="10">
    <source>
        <dbReference type="PROSITE" id="PS50262"/>
    </source>
</evidence>
<feature type="domain" description="G-protein coupled receptors family 1 profile" evidence="10">
    <location>
        <begin position="20"/>
        <end position="280"/>
    </location>
</feature>
<dbReference type="PANTHER" id="PTHR24228:SF59">
    <property type="entry name" value="NEUROPEPTIDE RECEPTOR 15"/>
    <property type="match status" value="1"/>
</dbReference>
<feature type="transmembrane region" description="Helical" evidence="9">
    <location>
        <begin position="41"/>
        <end position="64"/>
    </location>
</feature>